<reference evidence="4 5" key="1">
    <citation type="submission" date="2015-07" db="EMBL/GenBank/DDBJ databases">
        <title>Isolation and Genomic Characterization of a Novel Halophilic Metal-Reducing Deltaproteobacterium from the Deep Subsurface.</title>
        <authorList>
            <person name="Badalamenti J.P."/>
            <person name="Summers Z.M."/>
            <person name="Gralnick J.A."/>
            <person name="Bond D.R."/>
        </authorList>
    </citation>
    <scope>NUCLEOTIDE SEQUENCE [LARGE SCALE GENOMIC DNA]</scope>
    <source>
        <strain evidence="4 5">WTL</strain>
    </source>
</reference>
<dbReference type="GO" id="GO:0016491">
    <property type="term" value="F:oxidoreductase activity"/>
    <property type="evidence" value="ECO:0007669"/>
    <property type="project" value="UniProtKB-KW"/>
</dbReference>
<proteinExistence type="predicted"/>
<keyword evidence="1" id="KW-0285">Flavoprotein</keyword>
<evidence type="ECO:0000313" key="5">
    <source>
        <dbReference type="Proteomes" id="UP000057158"/>
    </source>
</evidence>
<evidence type="ECO:0000313" key="4">
    <source>
        <dbReference type="EMBL" id="ALC16401.1"/>
    </source>
</evidence>
<accession>A0A0M4D2A1</accession>
<dbReference type="InterPro" id="IPR013785">
    <property type="entry name" value="Aldolase_TIM"/>
</dbReference>
<keyword evidence="2" id="KW-0560">Oxidoreductase</keyword>
<dbReference type="STRING" id="1603606.DSOUD_1623"/>
<evidence type="ECO:0000256" key="1">
    <source>
        <dbReference type="ARBA" id="ARBA00022630"/>
    </source>
</evidence>
<dbReference type="AlphaFoldDB" id="A0A0M4D2A1"/>
<organism evidence="4 5">
    <name type="scientific">Desulfuromonas soudanensis</name>
    <dbReference type="NCBI Taxonomy" id="1603606"/>
    <lineage>
        <taxon>Bacteria</taxon>
        <taxon>Pseudomonadati</taxon>
        <taxon>Thermodesulfobacteriota</taxon>
        <taxon>Desulfuromonadia</taxon>
        <taxon>Desulfuromonadales</taxon>
        <taxon>Desulfuromonadaceae</taxon>
        <taxon>Desulfuromonas</taxon>
    </lineage>
</organism>
<dbReference type="PANTHER" id="PTHR43656">
    <property type="entry name" value="BINDING OXIDOREDUCTASE, PUTATIVE (AFU_ORTHOLOGUE AFUA_2G08260)-RELATED"/>
    <property type="match status" value="1"/>
</dbReference>
<dbReference type="OrthoDB" id="9784632at2"/>
<gene>
    <name evidence="4" type="ORF">DSOUD_1623</name>
</gene>
<keyword evidence="5" id="KW-1185">Reference proteome</keyword>
<dbReference type="Pfam" id="PF00724">
    <property type="entry name" value="Oxidored_FMN"/>
    <property type="match status" value="1"/>
</dbReference>
<evidence type="ECO:0000256" key="2">
    <source>
        <dbReference type="ARBA" id="ARBA00023002"/>
    </source>
</evidence>
<dbReference type="PANTHER" id="PTHR43656:SF2">
    <property type="entry name" value="BINDING OXIDOREDUCTASE, PUTATIVE (AFU_ORTHOLOGUE AFUA_2G08260)-RELATED"/>
    <property type="match status" value="1"/>
</dbReference>
<dbReference type="SUPFAM" id="SSF51395">
    <property type="entry name" value="FMN-linked oxidoreductases"/>
    <property type="match status" value="1"/>
</dbReference>
<dbReference type="Proteomes" id="UP000057158">
    <property type="component" value="Chromosome"/>
</dbReference>
<dbReference type="GO" id="GO:0010181">
    <property type="term" value="F:FMN binding"/>
    <property type="evidence" value="ECO:0007669"/>
    <property type="project" value="InterPro"/>
</dbReference>
<dbReference type="EMBL" id="CP010802">
    <property type="protein sequence ID" value="ALC16401.1"/>
    <property type="molecule type" value="Genomic_DNA"/>
</dbReference>
<feature type="domain" description="NADH:flavin oxidoreductase/NADH oxidase N-terminal" evidence="3">
    <location>
        <begin position="13"/>
        <end position="333"/>
    </location>
</feature>
<evidence type="ECO:0000259" key="3">
    <source>
        <dbReference type="Pfam" id="PF00724"/>
    </source>
</evidence>
<sequence>MARSLTDTVDINGKITLPNRLVRSATWEGMCDESGAPGPRLEDFYRALVRGGIGLIITGYTFVRRDGKQLPGKMGIDTDALLPALQSLTHAVHQEGGMIFCQLVHAGGQSSAATIGTTPIAPSAVSFPAYPGMPRAMTVAEIAEVVAAFAAGARRAQEAGFDGVQLHGAHGYLINQFLSPLTNRRQDEYGGSLDNRLRFLCEVCSAVRQAVGPAYPVTIKLTASDNLPEGFTVEEALEAARRIEALGIDAIEISSGTAASGKLSPVRQGIDSEEQEGYNAPFARAFTQSLQIPVMVVGGFRSYSATRELLWEGCADLFALSRPLIREPDLPRRWLEDEGYRSTCISCNGCFKPGLKEGGIRCVIAGIAAENRTVPV</sequence>
<dbReference type="InterPro" id="IPR001155">
    <property type="entry name" value="OxRdtase_FMN_N"/>
</dbReference>
<dbReference type="PATRIC" id="fig|1603606.3.peg.1767"/>
<name>A0A0M4D2A1_9BACT</name>
<protein>
    <submittedName>
        <fullName evidence="4">2,4-dienoyl-CoA reductase</fullName>
    </submittedName>
</protein>
<dbReference type="CDD" id="cd02803">
    <property type="entry name" value="OYE_like_FMN_family"/>
    <property type="match status" value="1"/>
</dbReference>
<dbReference type="InterPro" id="IPR051799">
    <property type="entry name" value="NADH_flavin_oxidoreductase"/>
</dbReference>
<dbReference type="KEGG" id="des:DSOUD_1623"/>
<dbReference type="Gene3D" id="3.20.20.70">
    <property type="entry name" value="Aldolase class I"/>
    <property type="match status" value="1"/>
</dbReference>
<dbReference type="RefSeq" id="WP_053550505.1">
    <property type="nucleotide sequence ID" value="NZ_CP010802.1"/>
</dbReference>